<dbReference type="GO" id="GO:0046872">
    <property type="term" value="F:metal ion binding"/>
    <property type="evidence" value="ECO:0007669"/>
    <property type="project" value="UniProtKB-KW"/>
</dbReference>
<proteinExistence type="predicted"/>
<sequence length="347" mass="38925">VRDKRHNCNVHEGAVTVVDVKEMPIMAAIDKKLSEGSESTIENKECNSIGCVNYEFCSVILQKDKKTKKLSGDDIYKVIAKANYNVKMKIVSAPTVNEVNRVINFVDKNKIDLMLGVGGGSVIDVTKFAAYETKKPFISVPTYAVIAIFIIFIVILAIFFSSNNLTEAIIEDNILGDAWSENLAERDGDSQLWGLEKWVSYTYKNNDSRFPAYVTVTSIKNLFMLSEDDLRDQTINTIEQASDQGIVFDESKITGERASKNEHRIMYIIYEGNDTSIEPYEQIKIIGEYWNCGVTGASIICIGYAQITNSSETNTNYWARIIRDKEGTFGLGDFQGEDGLIFNVKCH</sequence>
<keyword evidence="10" id="KW-0812">Transmembrane</keyword>
<name>X0ZBK3_9ZZZZ</name>
<keyword evidence="10" id="KW-1133">Transmembrane helix</keyword>
<evidence type="ECO:0000256" key="5">
    <source>
        <dbReference type="ARBA" id="ARBA00023002"/>
    </source>
</evidence>
<evidence type="ECO:0000256" key="7">
    <source>
        <dbReference type="ARBA" id="ARBA00023098"/>
    </source>
</evidence>
<evidence type="ECO:0000256" key="8">
    <source>
        <dbReference type="ARBA" id="ARBA00023209"/>
    </source>
</evidence>
<dbReference type="PANTHER" id="PTHR43616:SF5">
    <property type="entry name" value="GLYCEROL DEHYDROGENASE 1"/>
    <property type="match status" value="1"/>
</dbReference>
<evidence type="ECO:0000256" key="3">
    <source>
        <dbReference type="ARBA" id="ARBA00022723"/>
    </source>
</evidence>
<evidence type="ECO:0000256" key="1">
    <source>
        <dbReference type="ARBA" id="ARBA00022490"/>
    </source>
</evidence>
<protein>
    <recommendedName>
        <fullName evidence="12">Alcohol dehydrogenase iron-type/glycerol dehydrogenase GldA domain-containing protein</fullName>
    </recommendedName>
</protein>
<keyword evidence="9" id="KW-1208">Phospholipid metabolism</keyword>
<keyword evidence="8" id="KW-0594">Phospholipid biosynthesis</keyword>
<keyword evidence="10" id="KW-0472">Membrane</keyword>
<keyword evidence="4" id="KW-0521">NADP</keyword>
<organism evidence="11">
    <name type="scientific">marine sediment metagenome</name>
    <dbReference type="NCBI Taxonomy" id="412755"/>
    <lineage>
        <taxon>unclassified sequences</taxon>
        <taxon>metagenomes</taxon>
        <taxon>ecological metagenomes</taxon>
    </lineage>
</organism>
<evidence type="ECO:0000256" key="4">
    <source>
        <dbReference type="ARBA" id="ARBA00022857"/>
    </source>
</evidence>
<gene>
    <name evidence="11" type="ORF">S01H4_13874</name>
</gene>
<dbReference type="GO" id="GO:0016614">
    <property type="term" value="F:oxidoreductase activity, acting on CH-OH group of donors"/>
    <property type="evidence" value="ECO:0007669"/>
    <property type="project" value="InterPro"/>
</dbReference>
<comment type="caution">
    <text evidence="11">The sequence shown here is derived from an EMBL/GenBank/DDBJ whole genome shotgun (WGS) entry which is preliminary data.</text>
</comment>
<evidence type="ECO:0000256" key="2">
    <source>
        <dbReference type="ARBA" id="ARBA00022516"/>
    </source>
</evidence>
<dbReference type="SUPFAM" id="SSF56796">
    <property type="entry name" value="Dehydroquinate synthase-like"/>
    <property type="match status" value="1"/>
</dbReference>
<keyword evidence="1" id="KW-0963">Cytoplasm</keyword>
<keyword evidence="5" id="KW-0560">Oxidoreductase</keyword>
<dbReference type="Pfam" id="PF13685">
    <property type="entry name" value="Fe-ADH_2"/>
    <property type="match status" value="1"/>
</dbReference>
<keyword evidence="3" id="KW-0479">Metal-binding</keyword>
<evidence type="ECO:0008006" key="12">
    <source>
        <dbReference type="Google" id="ProtNLM"/>
    </source>
</evidence>
<keyword evidence="2" id="KW-0444">Lipid biosynthesis</keyword>
<feature type="transmembrane region" description="Helical" evidence="10">
    <location>
        <begin position="137"/>
        <end position="160"/>
    </location>
</feature>
<dbReference type="PANTHER" id="PTHR43616">
    <property type="entry name" value="GLYCEROL DEHYDROGENASE"/>
    <property type="match status" value="1"/>
</dbReference>
<reference evidence="11" key="1">
    <citation type="journal article" date="2014" name="Front. Microbiol.">
        <title>High frequency of phylogenetically diverse reductive dehalogenase-homologous genes in deep subseafloor sedimentary metagenomes.</title>
        <authorList>
            <person name="Kawai M."/>
            <person name="Futagami T."/>
            <person name="Toyoda A."/>
            <person name="Takaki Y."/>
            <person name="Nishi S."/>
            <person name="Hori S."/>
            <person name="Arai W."/>
            <person name="Tsubouchi T."/>
            <person name="Morono Y."/>
            <person name="Uchiyama I."/>
            <person name="Ito T."/>
            <person name="Fujiyama A."/>
            <person name="Inagaki F."/>
            <person name="Takami H."/>
        </authorList>
    </citation>
    <scope>NUCLEOTIDE SEQUENCE</scope>
    <source>
        <strain evidence="11">Expedition CK06-06</strain>
    </source>
</reference>
<keyword evidence="7" id="KW-0443">Lipid metabolism</keyword>
<dbReference type="EMBL" id="BART01006100">
    <property type="protein sequence ID" value="GAG57768.1"/>
    <property type="molecule type" value="Genomic_DNA"/>
</dbReference>
<dbReference type="GO" id="GO:0008654">
    <property type="term" value="P:phospholipid biosynthetic process"/>
    <property type="evidence" value="ECO:0007669"/>
    <property type="project" value="UniProtKB-KW"/>
</dbReference>
<evidence type="ECO:0000256" key="10">
    <source>
        <dbReference type="SAM" id="Phobius"/>
    </source>
</evidence>
<dbReference type="AlphaFoldDB" id="X0ZBK3"/>
<dbReference type="Gene3D" id="3.40.50.1970">
    <property type="match status" value="1"/>
</dbReference>
<evidence type="ECO:0000313" key="11">
    <source>
        <dbReference type="EMBL" id="GAG57768.1"/>
    </source>
</evidence>
<keyword evidence="6" id="KW-0520">NAD</keyword>
<evidence type="ECO:0000256" key="9">
    <source>
        <dbReference type="ARBA" id="ARBA00023264"/>
    </source>
</evidence>
<dbReference type="InterPro" id="IPR016205">
    <property type="entry name" value="Glycerol_DH"/>
</dbReference>
<evidence type="ECO:0000256" key="6">
    <source>
        <dbReference type="ARBA" id="ARBA00023027"/>
    </source>
</evidence>
<accession>X0ZBK3</accession>
<feature type="non-terminal residue" evidence="11">
    <location>
        <position position="1"/>
    </location>
</feature>
<dbReference type="InterPro" id="IPR032837">
    <property type="entry name" value="G1PDH"/>
</dbReference>